<dbReference type="PRINTS" id="PR00038">
    <property type="entry name" value="HTHLUXR"/>
</dbReference>
<keyword evidence="3" id="KW-0804">Transcription</keyword>
<dbReference type="PROSITE" id="PS00622">
    <property type="entry name" value="HTH_LUXR_1"/>
    <property type="match status" value="1"/>
</dbReference>
<proteinExistence type="predicted"/>
<comment type="caution">
    <text evidence="5">The sequence shown here is derived from an EMBL/GenBank/DDBJ whole genome shotgun (WGS) entry which is preliminary data.</text>
</comment>
<dbReference type="PROSITE" id="PS50043">
    <property type="entry name" value="HTH_LUXR_2"/>
    <property type="match status" value="1"/>
</dbReference>
<dbReference type="Gene3D" id="1.10.10.10">
    <property type="entry name" value="Winged helix-like DNA-binding domain superfamily/Winged helix DNA-binding domain"/>
    <property type="match status" value="1"/>
</dbReference>
<dbReference type="Gene3D" id="1.25.40.10">
    <property type="entry name" value="Tetratricopeptide repeat domain"/>
    <property type="match status" value="1"/>
</dbReference>
<gene>
    <name evidence="5" type="ORF">ACFOSV_01005</name>
</gene>
<dbReference type="Gene3D" id="3.40.50.300">
    <property type="entry name" value="P-loop containing nucleotide triphosphate hydrolases"/>
    <property type="match status" value="1"/>
</dbReference>
<dbReference type="RefSeq" id="WP_377902473.1">
    <property type="nucleotide sequence ID" value="NZ_JBHRZS010000002.1"/>
</dbReference>
<name>A0ABV8AP92_9BACT</name>
<dbReference type="PANTHER" id="PTHR44688:SF16">
    <property type="entry name" value="DNA-BINDING TRANSCRIPTIONAL ACTIVATOR DEVR_DOSR"/>
    <property type="match status" value="1"/>
</dbReference>
<dbReference type="InterPro" id="IPR000792">
    <property type="entry name" value="Tscrpt_reg_LuxR_C"/>
</dbReference>
<dbReference type="SUPFAM" id="SSF52540">
    <property type="entry name" value="P-loop containing nucleoside triphosphate hydrolases"/>
    <property type="match status" value="1"/>
</dbReference>
<keyword evidence="2" id="KW-0238">DNA-binding</keyword>
<dbReference type="PANTHER" id="PTHR44688">
    <property type="entry name" value="DNA-BINDING TRANSCRIPTIONAL ACTIVATOR DEVR_DOSR"/>
    <property type="match status" value="1"/>
</dbReference>
<dbReference type="SUPFAM" id="SSF46894">
    <property type="entry name" value="C-terminal effector domain of the bipartite response regulators"/>
    <property type="match status" value="1"/>
</dbReference>
<dbReference type="Pfam" id="PF00196">
    <property type="entry name" value="GerE"/>
    <property type="match status" value="1"/>
</dbReference>
<sequence>MEKLEESSHLPLILISAPAGYGKSVLVSQWLMKYQKDFSWLSLDESMNDTSTFISYLVDSLEKFGDNEEIQRIFNNKKELHFLSWDAIIDRIINSVNQIQKNFRLVLDDYHLIKNPDIHQLVKVLINENLINFQVVISTRWDPPFQLRELRLYQKMLEFRMRDLRFDKSEIHELLSTADDIRISDTEVNSLFENTEGWILAIRMFLLAKSFSDLDDANNNNDILVHDLDRLMFHISENLDPKFFRIMQLCALFDQFDKELINAICKCAFPGSCSADTFLSKLVELNFFLIPIRDTQGKFRFHHLIGDILQRQLQNCEPALVNSIYKQISEWFSEKGLFNEAVQYSIKANNYTLACDLIKNHRGVLLEKGQWWVLQRWIKNIPRKIRNSHIDLLLTELLICEETWNLADLSSILKMLDSIGIENSNPKDFSQYLFHLGYYLTYVNPDPKKAEEALEKSKALFYDESAMFGTLREVIIATNRQMLGKSDLALKTLEDIQEKFDYSSIMQYRAVQGKVFVHLLSGNFGSAASDSKKLQFLAQGSDFNYAECWIYYFLGNIAIQSHNEKETKQAFTQMLTLEGRLHYRLYFDALSGLTLISSLKRDKETTNSFLEQMRQLAGSLNNPKFQDYFESVKARVRWHDGQGEKELDWAIQGWVKQPTGKYLFLIDVPELTKLRIIVTHGSIQLVKEALEVLDTLEGALNEIYNKYHAVDIALLKAIAEYRIGDSDSAEKSLEKALLLAESSEVSRPILEAYHVLPELFNLISSSSESFHSLARLGLKNSLVKQNPEKLTIQELTIREQEIVKLIANGLRNKEIADQLNISTVTVKSHLTNIYRKLDVPNRTSMLRIIRNQ</sequence>
<evidence type="ECO:0000256" key="3">
    <source>
        <dbReference type="ARBA" id="ARBA00023163"/>
    </source>
</evidence>
<feature type="domain" description="HTH luxR-type" evidence="4">
    <location>
        <begin position="788"/>
        <end position="852"/>
    </location>
</feature>
<evidence type="ECO:0000256" key="1">
    <source>
        <dbReference type="ARBA" id="ARBA00023015"/>
    </source>
</evidence>
<evidence type="ECO:0000256" key="2">
    <source>
        <dbReference type="ARBA" id="ARBA00023125"/>
    </source>
</evidence>
<keyword evidence="6" id="KW-1185">Reference proteome</keyword>
<dbReference type="EMBL" id="JBHRZS010000002">
    <property type="protein sequence ID" value="MFC3878731.1"/>
    <property type="molecule type" value="Genomic_DNA"/>
</dbReference>
<dbReference type="InterPro" id="IPR016032">
    <property type="entry name" value="Sig_transdc_resp-reg_C-effctor"/>
</dbReference>
<keyword evidence="1" id="KW-0805">Transcription regulation</keyword>
<dbReference type="InterPro" id="IPR011990">
    <property type="entry name" value="TPR-like_helical_dom_sf"/>
</dbReference>
<dbReference type="InterPro" id="IPR036388">
    <property type="entry name" value="WH-like_DNA-bd_sf"/>
</dbReference>
<accession>A0ABV8AP92</accession>
<dbReference type="InterPro" id="IPR059106">
    <property type="entry name" value="WHD_MalT"/>
</dbReference>
<reference evidence="6" key="1">
    <citation type="journal article" date="2019" name="Int. J. Syst. Evol. Microbiol.">
        <title>The Global Catalogue of Microorganisms (GCM) 10K type strain sequencing project: providing services to taxonomists for standard genome sequencing and annotation.</title>
        <authorList>
            <consortium name="The Broad Institute Genomics Platform"/>
            <consortium name="The Broad Institute Genome Sequencing Center for Infectious Disease"/>
            <person name="Wu L."/>
            <person name="Ma J."/>
        </authorList>
    </citation>
    <scope>NUCLEOTIDE SEQUENCE [LARGE SCALE GENOMIC DNA]</scope>
    <source>
        <strain evidence="6">CCUG 60523</strain>
    </source>
</reference>
<evidence type="ECO:0000259" key="4">
    <source>
        <dbReference type="PROSITE" id="PS50043"/>
    </source>
</evidence>
<dbReference type="InterPro" id="IPR027417">
    <property type="entry name" value="P-loop_NTPase"/>
</dbReference>
<dbReference type="CDD" id="cd06170">
    <property type="entry name" value="LuxR_C_like"/>
    <property type="match status" value="1"/>
</dbReference>
<evidence type="ECO:0000313" key="5">
    <source>
        <dbReference type="EMBL" id="MFC3878731.1"/>
    </source>
</evidence>
<dbReference type="Pfam" id="PF25873">
    <property type="entry name" value="WHD_MalT"/>
    <property type="match status" value="1"/>
</dbReference>
<dbReference type="SMART" id="SM00421">
    <property type="entry name" value="HTH_LUXR"/>
    <property type="match status" value="1"/>
</dbReference>
<organism evidence="5 6">
    <name type="scientific">Algoriphagus namhaensis</name>
    <dbReference type="NCBI Taxonomy" id="915353"/>
    <lineage>
        <taxon>Bacteria</taxon>
        <taxon>Pseudomonadati</taxon>
        <taxon>Bacteroidota</taxon>
        <taxon>Cytophagia</taxon>
        <taxon>Cytophagales</taxon>
        <taxon>Cyclobacteriaceae</taxon>
        <taxon>Algoriphagus</taxon>
    </lineage>
</organism>
<protein>
    <submittedName>
        <fullName evidence="5">LuxR C-terminal-related transcriptional regulator</fullName>
    </submittedName>
</protein>
<evidence type="ECO:0000313" key="6">
    <source>
        <dbReference type="Proteomes" id="UP001595805"/>
    </source>
</evidence>
<dbReference type="Proteomes" id="UP001595805">
    <property type="component" value="Unassembled WGS sequence"/>
</dbReference>